<dbReference type="RefSeq" id="XP_027615491.1">
    <property type="nucleotide sequence ID" value="XM_027759690.1"/>
</dbReference>
<gene>
    <name evidence="2" type="ORF">SCP_0605570</name>
</gene>
<proteinExistence type="predicted"/>
<evidence type="ECO:0000313" key="2">
    <source>
        <dbReference type="EMBL" id="GBE84578.1"/>
    </source>
</evidence>
<protein>
    <recommendedName>
        <fullName evidence="1">Fungal-type protein kinase domain-containing protein</fullName>
    </recommendedName>
</protein>
<dbReference type="Pfam" id="PF17667">
    <property type="entry name" value="Pkinase_fungal"/>
    <property type="match status" value="1"/>
</dbReference>
<accession>A0A401GQS6</accession>
<keyword evidence="3" id="KW-1185">Reference proteome</keyword>
<dbReference type="EMBL" id="BFAD01000006">
    <property type="protein sequence ID" value="GBE84578.1"/>
    <property type="molecule type" value="Genomic_DNA"/>
</dbReference>
<organism evidence="2 3">
    <name type="scientific">Sparassis crispa</name>
    <dbReference type="NCBI Taxonomy" id="139825"/>
    <lineage>
        <taxon>Eukaryota</taxon>
        <taxon>Fungi</taxon>
        <taxon>Dikarya</taxon>
        <taxon>Basidiomycota</taxon>
        <taxon>Agaricomycotina</taxon>
        <taxon>Agaricomycetes</taxon>
        <taxon>Polyporales</taxon>
        <taxon>Sparassidaceae</taxon>
        <taxon>Sparassis</taxon>
    </lineage>
</organism>
<evidence type="ECO:0000259" key="1">
    <source>
        <dbReference type="Pfam" id="PF17667"/>
    </source>
</evidence>
<dbReference type="OrthoDB" id="3265188at2759"/>
<dbReference type="Gene3D" id="1.10.510.10">
    <property type="entry name" value="Transferase(Phosphotransferase) domain 1"/>
    <property type="match status" value="1"/>
</dbReference>
<reference evidence="2 3" key="1">
    <citation type="journal article" date="2018" name="Sci. Rep.">
        <title>Genome sequence of the cauliflower mushroom Sparassis crispa (Hanabiratake) and its association with beneficial usage.</title>
        <authorList>
            <person name="Kiyama R."/>
            <person name="Furutani Y."/>
            <person name="Kawaguchi K."/>
            <person name="Nakanishi T."/>
        </authorList>
    </citation>
    <scope>NUCLEOTIDE SEQUENCE [LARGE SCALE GENOMIC DNA]</scope>
</reference>
<name>A0A401GQS6_9APHY</name>
<evidence type="ECO:0000313" key="3">
    <source>
        <dbReference type="Proteomes" id="UP000287166"/>
    </source>
</evidence>
<dbReference type="InterPro" id="IPR011009">
    <property type="entry name" value="Kinase-like_dom_sf"/>
</dbReference>
<dbReference type="InParanoid" id="A0A401GQS6"/>
<sequence length="786" mass="88580">MPAVSNGFPDTFLATTPLAAKKESNHNHTNTALLYFRHAHNAKTIFLGPMPIRDFLGFLPETDTSRMPTAVDAFNDIPKDAQAMRDISIPLIAALNEGGTRKSRCPGFVFKDTTASGLDQAKSGFLNPDICCYANEVVDLVNIEKKTAGSLGYADLYINVALNSNLEFFTDPAPGVDRSSHNFIRDIDDERTRKHSQLALGRNLACAVEAFARQHRSFYFSISLSGSSARLIRWDRAGAIASQSFDLHEEPEPLCEFLWRYAHASIPLRGYDPTVEPANSNEEDLFKRAIERHVKLQLGLSDGKAVAIALEEHYQPNTVAVINMIGEDDVVRRLLVSRPVVSPLYMTGRGTRGYWAVTADGPVNEVVFLKDTWRCNVLGMKEGDILADLLDAGVPNITRLVHHRDVLEQLSVATMIDKDAPAYKDKNDDAEISLDASDSKNGGQSTRVTYLGLQYTQTNRYQNVDWVCKGGRQKFYLPSYVHYRLVVGTAGYGLQRFRGTEELLHATYDTYQAMMSAFNIEDPDRRRLHCDLSLSNVILYNDPNVNSNVRRGYLIDWELSCLVTEAERSSNQHKTGTFQYMSHRLLQSKNTHHTVQDDMESLFYAVLYCSLRYLPHDRKPEYLAAILERLFDAGFINNDGIRMGGDGKISNMVTRCYTGDVNFASPAIQSWLEEVMNFNADYALKRDTQSAKIWADPARFAVWWREFLDAHQLLRDDRFEHWLPPPPLPRGMMSYLSTSQSSVSHRSSSGTSWYGFETSPAMKRKAEDDPADTRALKRCIPAMHQA</sequence>
<dbReference type="GeneID" id="38781495"/>
<dbReference type="PANTHER" id="PTHR38248">
    <property type="entry name" value="FUNK1 6"/>
    <property type="match status" value="1"/>
</dbReference>
<comment type="caution">
    <text evidence="2">The sequence shown here is derived from an EMBL/GenBank/DDBJ whole genome shotgun (WGS) entry which is preliminary data.</text>
</comment>
<dbReference type="Proteomes" id="UP000287166">
    <property type="component" value="Unassembled WGS sequence"/>
</dbReference>
<feature type="domain" description="Fungal-type protein kinase" evidence="1">
    <location>
        <begin position="205"/>
        <end position="608"/>
    </location>
</feature>
<dbReference type="InterPro" id="IPR040976">
    <property type="entry name" value="Pkinase_fungal"/>
</dbReference>
<dbReference type="PANTHER" id="PTHR38248:SF2">
    <property type="entry name" value="FUNK1 11"/>
    <property type="match status" value="1"/>
</dbReference>
<dbReference type="SUPFAM" id="SSF56112">
    <property type="entry name" value="Protein kinase-like (PK-like)"/>
    <property type="match status" value="1"/>
</dbReference>
<dbReference type="AlphaFoldDB" id="A0A401GQS6"/>